<dbReference type="InterPro" id="IPR004477">
    <property type="entry name" value="ComEC_N"/>
</dbReference>
<evidence type="ECO:0000256" key="1">
    <source>
        <dbReference type="ARBA" id="ARBA00004651"/>
    </source>
</evidence>
<dbReference type="Proteomes" id="UP000198604">
    <property type="component" value="Unassembled WGS sequence"/>
</dbReference>
<protein>
    <submittedName>
        <fullName evidence="8">Membrane metal-binding protein</fullName>
    </submittedName>
</protein>
<evidence type="ECO:0000313" key="9">
    <source>
        <dbReference type="Proteomes" id="UP000198604"/>
    </source>
</evidence>
<dbReference type="EMBL" id="CTEN01000002">
    <property type="protein sequence ID" value="CQR24810.1"/>
    <property type="molecule type" value="Genomic_DNA"/>
</dbReference>
<feature type="transmembrane region" description="Helical" evidence="6">
    <location>
        <begin position="310"/>
        <end position="341"/>
    </location>
</feature>
<organism evidence="8 9">
    <name type="scientific">Streptococcus varani</name>
    <dbReference type="NCBI Taxonomy" id="1608583"/>
    <lineage>
        <taxon>Bacteria</taxon>
        <taxon>Bacillati</taxon>
        <taxon>Bacillota</taxon>
        <taxon>Bacilli</taxon>
        <taxon>Lactobacillales</taxon>
        <taxon>Streptococcaceae</taxon>
        <taxon>Streptococcus</taxon>
    </lineage>
</organism>
<evidence type="ECO:0000256" key="2">
    <source>
        <dbReference type="ARBA" id="ARBA00022475"/>
    </source>
</evidence>
<proteinExistence type="predicted"/>
<evidence type="ECO:0000256" key="6">
    <source>
        <dbReference type="SAM" id="Phobius"/>
    </source>
</evidence>
<dbReference type="CDD" id="cd07731">
    <property type="entry name" value="ComA-like_MBL-fold"/>
    <property type="match status" value="1"/>
</dbReference>
<dbReference type="SUPFAM" id="SSF56281">
    <property type="entry name" value="Metallo-hydrolase/oxidoreductase"/>
    <property type="match status" value="1"/>
</dbReference>
<dbReference type="SMART" id="SM00849">
    <property type="entry name" value="Lactamase_B"/>
    <property type="match status" value="1"/>
</dbReference>
<dbReference type="RefSeq" id="WP_093650418.1">
    <property type="nucleotide sequence ID" value="NZ_CTEN01000002.1"/>
</dbReference>
<evidence type="ECO:0000256" key="4">
    <source>
        <dbReference type="ARBA" id="ARBA00022989"/>
    </source>
</evidence>
<feature type="transmembrane region" description="Helical" evidence="6">
    <location>
        <begin position="230"/>
        <end position="251"/>
    </location>
</feature>
<keyword evidence="4 6" id="KW-1133">Transmembrane helix</keyword>
<dbReference type="InterPro" id="IPR035681">
    <property type="entry name" value="ComA-like_MBL"/>
</dbReference>
<dbReference type="InterPro" id="IPR052159">
    <property type="entry name" value="Competence_DNA_uptake"/>
</dbReference>
<evidence type="ECO:0000256" key="5">
    <source>
        <dbReference type="ARBA" id="ARBA00023136"/>
    </source>
</evidence>
<dbReference type="GO" id="GO:0030420">
    <property type="term" value="P:establishment of competence for transformation"/>
    <property type="evidence" value="ECO:0007669"/>
    <property type="project" value="InterPro"/>
</dbReference>
<feature type="domain" description="Metallo-beta-lactamase" evidence="7">
    <location>
        <begin position="494"/>
        <end position="700"/>
    </location>
</feature>
<dbReference type="PANTHER" id="PTHR30619:SF1">
    <property type="entry name" value="RECOMBINATION PROTEIN 2"/>
    <property type="match status" value="1"/>
</dbReference>
<keyword evidence="9" id="KW-1185">Reference proteome</keyword>
<gene>
    <name evidence="8" type="ORF">BN1356_01165</name>
</gene>
<dbReference type="InterPro" id="IPR036866">
    <property type="entry name" value="RibonucZ/Hydroxyglut_hydro"/>
</dbReference>
<dbReference type="NCBIfam" id="TIGR00360">
    <property type="entry name" value="ComEC_N-term"/>
    <property type="match status" value="1"/>
</dbReference>
<dbReference type="OrthoDB" id="9761531at2"/>
<feature type="transmembrane region" description="Helical" evidence="6">
    <location>
        <begin position="12"/>
        <end position="40"/>
    </location>
</feature>
<dbReference type="GO" id="GO:0005886">
    <property type="term" value="C:plasma membrane"/>
    <property type="evidence" value="ECO:0007669"/>
    <property type="project" value="UniProtKB-SubCell"/>
</dbReference>
<evidence type="ECO:0000256" key="3">
    <source>
        <dbReference type="ARBA" id="ARBA00022692"/>
    </source>
</evidence>
<dbReference type="Gene3D" id="3.60.15.10">
    <property type="entry name" value="Ribonuclease Z/Hydroxyacylglutathione hydrolase-like"/>
    <property type="match status" value="1"/>
</dbReference>
<accession>A0A0E4H4B2</accession>
<evidence type="ECO:0000313" key="8">
    <source>
        <dbReference type="EMBL" id="CQR24810.1"/>
    </source>
</evidence>
<feature type="transmembrane region" description="Helical" evidence="6">
    <location>
        <begin position="353"/>
        <end position="374"/>
    </location>
</feature>
<keyword evidence="3 6" id="KW-0812">Transmembrane</keyword>
<dbReference type="Pfam" id="PF03772">
    <property type="entry name" value="Competence"/>
    <property type="match status" value="1"/>
</dbReference>
<evidence type="ECO:0000259" key="7">
    <source>
        <dbReference type="SMART" id="SM00849"/>
    </source>
</evidence>
<dbReference type="NCBIfam" id="TIGR00361">
    <property type="entry name" value="ComEC_Rec2"/>
    <property type="match status" value="1"/>
</dbReference>
<dbReference type="Pfam" id="PF00753">
    <property type="entry name" value="Lactamase_B"/>
    <property type="match status" value="1"/>
</dbReference>
<dbReference type="PANTHER" id="PTHR30619">
    <property type="entry name" value="DNA INTERNALIZATION/COMPETENCE PROTEIN COMEC/REC2"/>
    <property type="match status" value="1"/>
</dbReference>
<feature type="transmembrane region" description="Helical" evidence="6">
    <location>
        <begin position="271"/>
        <end position="290"/>
    </location>
</feature>
<dbReference type="InterPro" id="IPR004797">
    <property type="entry name" value="Competence_ComEC/Rec2"/>
</dbReference>
<dbReference type="AlphaFoldDB" id="A0A0E4H4B2"/>
<feature type="transmembrane region" description="Helical" evidence="6">
    <location>
        <begin position="443"/>
        <end position="459"/>
    </location>
</feature>
<feature type="transmembrane region" description="Helical" evidence="6">
    <location>
        <begin position="380"/>
        <end position="404"/>
    </location>
</feature>
<dbReference type="STRING" id="1608583.BN1356_01165"/>
<comment type="subcellular location">
    <subcellularLocation>
        <location evidence="1">Cell membrane</location>
        <topology evidence="1">Multi-pass membrane protein</topology>
    </subcellularLocation>
</comment>
<dbReference type="InterPro" id="IPR001279">
    <property type="entry name" value="Metallo-B-lactamas"/>
</dbReference>
<keyword evidence="5 6" id="KW-0472">Membrane</keyword>
<keyword evidence="2" id="KW-1003">Cell membrane</keyword>
<sequence length="745" mass="84689">MSLWIKRSPIPVIQLAMLFLSGYFMVYRFSTVTGILFLFLLFRLFQQYRKKALKVLPIILIFLAIFSGHHYKTKLDEQNMPTEIFKLDLIPDSIQINGDSLSFQAKSGGRKFQVFHKLSSQEEQAYFQELDELVEVTVETDISKEDGPRNFNGFDYGDYLRTKEIYEIVQVSTIVDIQVRPSWNPMDWLLLGRRKALLHIAATFPTPMRHYMTGLLFGDLDSDFEEMEDIYSNLGIIHLFALSGMQVGFFIDKLRYLLLRLGMKRETVDKIQIPFSVIYAAMTGLSVSVVRSLVQKILGNMGLRGLDNMALTLAVCYLLMPHFLLSAGGQLSFAYAFLLSVFDFEKLIGFQKILIESLAISLGILPLLIFYFYSFQPLSILLTFAFSIIFDVVLLPLLSLLFLLSPFVAISQVNFLFDWLEKVIIWIADHSAFPLVFGKPNTIVLLVLFVFLALIYDFFHKKKLVLGLSFLVLSLLFITKQPLTNEVTMVDVGQGDSILLRDWAGKTILIDVGGRIDFDSKEKWQSRKTAANATRTLIPYLKSQGIGRIDQLVLTHTDADHIGDMEVLSQYIQIGEVLVSPGSLTDSGFVRRLKVMNVKVKVVQAGDQLSIMNSQLHVLYPFETGDGGNNDSIVLYGKLLNKHFLFTGDLEAEGEQRLVEAYPHLPVDVYKAGHHGSKGSSSEAFLDHIQADLALVSAGQNNRFKHPHQETLDRFEEREMTSLRTDQQGAIRFKGWKKWRLETVK</sequence>
<name>A0A0E4H4B2_9STRE</name>
<feature type="transmembrane region" description="Helical" evidence="6">
    <location>
        <begin position="464"/>
        <end position="483"/>
    </location>
</feature>
<reference evidence="9" key="1">
    <citation type="submission" date="2015-03" db="EMBL/GenBank/DDBJ databases">
        <authorList>
            <person name="Urmite Genomes"/>
        </authorList>
    </citation>
    <scope>NUCLEOTIDE SEQUENCE [LARGE SCALE GENOMIC DNA]</scope>
    <source>
        <strain evidence="9">FF10</strain>
    </source>
</reference>